<keyword evidence="1" id="KW-1133">Transmembrane helix</keyword>
<evidence type="ECO:0000313" key="2">
    <source>
        <dbReference type="EMBL" id="QHT91591.1"/>
    </source>
</evidence>
<sequence>MYNFWQSVLLLIVLVIFIIIFGAYYGVIYDNLGGDLKVSIQNNLSTYFWVCAFLVGLLGFLSVFWIRQNPNALNPYLMVVTHISLLLSLTSVSFATMTKNA</sequence>
<feature type="transmembrane region" description="Helical" evidence="1">
    <location>
        <begin position="7"/>
        <end position="27"/>
    </location>
</feature>
<evidence type="ECO:0000256" key="1">
    <source>
        <dbReference type="SAM" id="Phobius"/>
    </source>
</evidence>
<feature type="transmembrane region" description="Helical" evidence="1">
    <location>
        <begin position="73"/>
        <end position="95"/>
    </location>
</feature>
<name>A0A6C0IEM4_9ZZZZ</name>
<reference evidence="2" key="1">
    <citation type="journal article" date="2020" name="Nature">
        <title>Giant virus diversity and host interactions through global metagenomics.</title>
        <authorList>
            <person name="Schulz F."/>
            <person name="Roux S."/>
            <person name="Paez-Espino D."/>
            <person name="Jungbluth S."/>
            <person name="Walsh D.A."/>
            <person name="Denef V.J."/>
            <person name="McMahon K.D."/>
            <person name="Konstantinidis K.T."/>
            <person name="Eloe-Fadrosh E.A."/>
            <person name="Kyrpides N.C."/>
            <person name="Woyke T."/>
        </authorList>
    </citation>
    <scope>NUCLEOTIDE SEQUENCE</scope>
    <source>
        <strain evidence="2">GVMAG-M-3300023184-77</strain>
    </source>
</reference>
<dbReference type="AlphaFoldDB" id="A0A6C0IEM4"/>
<protein>
    <submittedName>
        <fullName evidence="2">Uncharacterized protein</fullName>
    </submittedName>
</protein>
<keyword evidence="1" id="KW-0812">Transmembrane</keyword>
<dbReference type="EMBL" id="MN740166">
    <property type="protein sequence ID" value="QHT91591.1"/>
    <property type="molecule type" value="Genomic_DNA"/>
</dbReference>
<organism evidence="2">
    <name type="scientific">viral metagenome</name>
    <dbReference type="NCBI Taxonomy" id="1070528"/>
    <lineage>
        <taxon>unclassified sequences</taxon>
        <taxon>metagenomes</taxon>
        <taxon>organismal metagenomes</taxon>
    </lineage>
</organism>
<keyword evidence="1" id="KW-0472">Membrane</keyword>
<feature type="transmembrane region" description="Helical" evidence="1">
    <location>
        <begin position="47"/>
        <end position="66"/>
    </location>
</feature>
<accession>A0A6C0IEM4</accession>
<proteinExistence type="predicted"/>